<organism evidence="2 3">
    <name type="scientific">Protomyces lactucae-debilis</name>
    <dbReference type="NCBI Taxonomy" id="2754530"/>
    <lineage>
        <taxon>Eukaryota</taxon>
        <taxon>Fungi</taxon>
        <taxon>Dikarya</taxon>
        <taxon>Ascomycota</taxon>
        <taxon>Taphrinomycotina</taxon>
        <taxon>Taphrinomycetes</taxon>
        <taxon>Taphrinales</taxon>
        <taxon>Protomycetaceae</taxon>
        <taxon>Protomyces</taxon>
    </lineage>
</organism>
<name>A0A1Y2FQN4_PROLT</name>
<dbReference type="PANTHER" id="PTHR45786:SF74">
    <property type="entry name" value="ATP-DEPENDENT DNA HELICASE"/>
    <property type="match status" value="1"/>
</dbReference>
<evidence type="ECO:0000256" key="1">
    <source>
        <dbReference type="SAM" id="MobiDB-lite"/>
    </source>
</evidence>
<comment type="caution">
    <text evidence="2">The sequence shown here is derived from an EMBL/GenBank/DDBJ whole genome shotgun (WGS) entry which is preliminary data.</text>
</comment>
<sequence length="325" mass="36083">MPSDEFLGATGRQSFAHCRTCQSRIATNQQRARAARRGIGGAQSSQRQVLARPNSASKTCTLCKLEKPEREFVDVTGRRPFARCHTCRERLTRNRQRARATARVRANLPSHVPASVLECAGSVSRMGIDADYVPEVHSIGLRDRQCTHCGALHFEWEDTSNGTGIYLSCCHYGQVQPRRVKGPPAPLERLLHGGDTISKHFKNNITGYNNAMAFTSMVYTKDDRLPADGGGPIPFVVKGQLAHLHAALFKPANAKNAAFAQLYLYDPEGATAARFDYSQTNKNVKRFKSVKTHSSPRTKQRMRSLSSGFVNMKRNNFVSVSPHQI</sequence>
<dbReference type="RefSeq" id="XP_040727472.1">
    <property type="nucleotide sequence ID" value="XM_040866432.1"/>
</dbReference>
<proteinExistence type="predicted"/>
<dbReference type="AlphaFoldDB" id="A0A1Y2FQN4"/>
<evidence type="ECO:0000313" key="3">
    <source>
        <dbReference type="Proteomes" id="UP000193685"/>
    </source>
</evidence>
<evidence type="ECO:0000313" key="2">
    <source>
        <dbReference type="EMBL" id="ORY86290.1"/>
    </source>
</evidence>
<accession>A0A1Y2FQN4</accession>
<dbReference type="GeneID" id="63783031"/>
<dbReference type="Proteomes" id="UP000193685">
    <property type="component" value="Unassembled WGS sequence"/>
</dbReference>
<protein>
    <submittedName>
        <fullName evidence="2">Uncharacterized protein</fullName>
    </submittedName>
</protein>
<dbReference type="EMBL" id="MCFI01000003">
    <property type="protein sequence ID" value="ORY86290.1"/>
    <property type="molecule type" value="Genomic_DNA"/>
</dbReference>
<feature type="region of interest" description="Disordered" evidence="1">
    <location>
        <begin position="29"/>
        <end position="52"/>
    </location>
</feature>
<gene>
    <name evidence="2" type="ORF">BCR37DRAFT_213689</name>
</gene>
<reference evidence="2 3" key="1">
    <citation type="submission" date="2016-07" db="EMBL/GenBank/DDBJ databases">
        <title>Pervasive Adenine N6-methylation of Active Genes in Fungi.</title>
        <authorList>
            <consortium name="DOE Joint Genome Institute"/>
            <person name="Mondo S.J."/>
            <person name="Dannebaum R.O."/>
            <person name="Kuo R.C."/>
            <person name="Labutti K."/>
            <person name="Haridas S."/>
            <person name="Kuo A."/>
            <person name="Salamov A."/>
            <person name="Ahrendt S.R."/>
            <person name="Lipzen A."/>
            <person name="Sullivan W."/>
            <person name="Andreopoulos W.B."/>
            <person name="Clum A."/>
            <person name="Lindquist E."/>
            <person name="Daum C."/>
            <person name="Ramamoorthy G.K."/>
            <person name="Gryganskyi A."/>
            <person name="Culley D."/>
            <person name="Magnuson J.K."/>
            <person name="James T.Y."/>
            <person name="O'Malley M.A."/>
            <person name="Stajich J.E."/>
            <person name="Spatafora J.W."/>
            <person name="Visel A."/>
            <person name="Grigoriev I.V."/>
        </authorList>
    </citation>
    <scope>NUCLEOTIDE SEQUENCE [LARGE SCALE GENOMIC DNA]</scope>
    <source>
        <strain evidence="2 3">12-1054</strain>
    </source>
</reference>
<dbReference type="STRING" id="56484.A0A1Y2FQN4"/>
<keyword evidence="3" id="KW-1185">Reference proteome</keyword>
<dbReference type="OrthoDB" id="5366038at2759"/>
<dbReference type="PANTHER" id="PTHR45786">
    <property type="entry name" value="DNA BINDING PROTEIN-LIKE"/>
    <property type="match status" value="1"/>
</dbReference>